<organism evidence="1 2">
    <name type="scientific">Galdieria partita</name>
    <dbReference type="NCBI Taxonomy" id="83374"/>
    <lineage>
        <taxon>Eukaryota</taxon>
        <taxon>Rhodophyta</taxon>
        <taxon>Bangiophyceae</taxon>
        <taxon>Galdieriales</taxon>
        <taxon>Galdieriaceae</taxon>
        <taxon>Galdieria</taxon>
    </lineage>
</organism>
<dbReference type="OrthoDB" id="10369920at2759"/>
<accession>A0A9C7PR86</accession>
<protein>
    <submittedName>
        <fullName evidence="1">Uncharacterized protein</fullName>
    </submittedName>
</protein>
<sequence length="349" mass="39560">MGNTFSCLPLSAANGKHKTSYECKVISFQKNAKERKGCVSIFPFVGTSKKNDQQVSSCSKGDKLREEKCLNITTSDQSATNVQRRAMNSKRFPKPLKIEENSRYAGQVPILLSEFTVSIPALSSSKRAEDIATNCLYKNTKRQRLSLFDNSDTPLAVPVSNHAYEVETVEGYQLPRHRSFSLDNGEVVVYRCQHRYNADKGRWRKYLKYSGAVKKCLDAFEYRRNTLDCPSSLDRTELESSKRSKNHRFTLVTFNNAPYLGTPDSRNDYILSVSVEQPTKLSRYSTSAAEPSFATSITYEDDQESDLLLYEAEYISDNVEYAIGSKRPQSMSEVVRICRHVNENSSTND</sequence>
<proteinExistence type="predicted"/>
<gene>
    <name evidence="1" type="ORF">GpartN1_g68.t1</name>
</gene>
<reference evidence="1" key="2">
    <citation type="submission" date="2022-01" db="EMBL/GenBank/DDBJ databases">
        <authorList>
            <person name="Hirooka S."/>
            <person name="Miyagishima S.Y."/>
        </authorList>
    </citation>
    <scope>NUCLEOTIDE SEQUENCE</scope>
    <source>
        <strain evidence="1">NBRC 102759</strain>
    </source>
</reference>
<evidence type="ECO:0000313" key="1">
    <source>
        <dbReference type="EMBL" id="GJQ08277.1"/>
    </source>
</evidence>
<dbReference type="EMBL" id="BQMJ01000001">
    <property type="protein sequence ID" value="GJQ08277.1"/>
    <property type="molecule type" value="Genomic_DNA"/>
</dbReference>
<keyword evidence="2" id="KW-1185">Reference proteome</keyword>
<name>A0A9C7PR86_9RHOD</name>
<comment type="caution">
    <text evidence="1">The sequence shown here is derived from an EMBL/GenBank/DDBJ whole genome shotgun (WGS) entry which is preliminary data.</text>
</comment>
<reference evidence="1" key="1">
    <citation type="journal article" date="2022" name="Proc. Natl. Acad. Sci. U.S.A.">
        <title>Life cycle and functional genomics of the unicellular red alga Galdieria for elucidating algal and plant evolution and industrial use.</title>
        <authorList>
            <person name="Hirooka S."/>
            <person name="Itabashi T."/>
            <person name="Ichinose T.M."/>
            <person name="Onuma R."/>
            <person name="Fujiwara T."/>
            <person name="Yamashita S."/>
            <person name="Jong L.W."/>
            <person name="Tomita R."/>
            <person name="Iwane A.H."/>
            <person name="Miyagishima S.Y."/>
        </authorList>
    </citation>
    <scope>NUCLEOTIDE SEQUENCE</scope>
    <source>
        <strain evidence="1">NBRC 102759</strain>
    </source>
</reference>
<evidence type="ECO:0000313" key="2">
    <source>
        <dbReference type="Proteomes" id="UP001061958"/>
    </source>
</evidence>
<dbReference type="Proteomes" id="UP001061958">
    <property type="component" value="Unassembled WGS sequence"/>
</dbReference>
<dbReference type="AlphaFoldDB" id="A0A9C7PR86"/>